<sequence length="204" mass="22250">MASTFGALRLNVTDRLAAGGRVAVNGVCAAICLTGLAFEWRGVYAPIAADTRHYRERTDQLVQMVGESVGIDQKHQRLNRVESEIQEALGDTLARLPDTPLEADFARQLRQHASSAGFGLTQLAVGSRVERDATGSVVISCGGQANHAELCDFLARVHQGPRIATVGSLTVSANDNPRRHSFEIQFNLHYRIKPRDTESTEDLL</sequence>
<accession>A0A5C5ZP09</accession>
<dbReference type="Gene3D" id="3.30.70.60">
    <property type="match status" value="1"/>
</dbReference>
<keyword evidence="2" id="KW-1185">Reference proteome</keyword>
<dbReference type="Pfam" id="PF04350">
    <property type="entry name" value="PilO"/>
    <property type="match status" value="1"/>
</dbReference>
<dbReference type="InterPro" id="IPR007445">
    <property type="entry name" value="PilO"/>
</dbReference>
<dbReference type="RefSeq" id="WP_146400392.1">
    <property type="nucleotide sequence ID" value="NZ_SJPQ01000002.1"/>
</dbReference>
<dbReference type="InterPro" id="IPR014717">
    <property type="entry name" value="Transl_elong_EF1B/ribsomal_bS6"/>
</dbReference>
<organism evidence="1 2">
    <name type="scientific">Pseudobythopirellula maris</name>
    <dbReference type="NCBI Taxonomy" id="2527991"/>
    <lineage>
        <taxon>Bacteria</taxon>
        <taxon>Pseudomonadati</taxon>
        <taxon>Planctomycetota</taxon>
        <taxon>Planctomycetia</taxon>
        <taxon>Pirellulales</taxon>
        <taxon>Lacipirellulaceae</taxon>
        <taxon>Pseudobythopirellula</taxon>
    </lineage>
</organism>
<evidence type="ECO:0008006" key="3">
    <source>
        <dbReference type="Google" id="ProtNLM"/>
    </source>
</evidence>
<dbReference type="GO" id="GO:0043683">
    <property type="term" value="P:type IV pilus assembly"/>
    <property type="evidence" value="ECO:0007669"/>
    <property type="project" value="InterPro"/>
</dbReference>
<dbReference type="EMBL" id="SJPQ01000002">
    <property type="protein sequence ID" value="TWT88918.1"/>
    <property type="molecule type" value="Genomic_DNA"/>
</dbReference>
<dbReference type="AlphaFoldDB" id="A0A5C5ZP09"/>
<protein>
    <recommendedName>
        <fullName evidence="3">Pilus assembly protein, PilO</fullName>
    </recommendedName>
</protein>
<comment type="caution">
    <text evidence="1">The sequence shown here is derived from an EMBL/GenBank/DDBJ whole genome shotgun (WGS) entry which is preliminary data.</text>
</comment>
<proteinExistence type="predicted"/>
<reference evidence="1 2" key="1">
    <citation type="submission" date="2019-02" db="EMBL/GenBank/DDBJ databases">
        <title>Deep-cultivation of Planctomycetes and their phenomic and genomic characterization uncovers novel biology.</title>
        <authorList>
            <person name="Wiegand S."/>
            <person name="Jogler M."/>
            <person name="Boedeker C."/>
            <person name="Pinto D."/>
            <person name="Vollmers J."/>
            <person name="Rivas-Marin E."/>
            <person name="Kohn T."/>
            <person name="Peeters S.H."/>
            <person name="Heuer A."/>
            <person name="Rast P."/>
            <person name="Oberbeckmann S."/>
            <person name="Bunk B."/>
            <person name="Jeske O."/>
            <person name="Meyerdierks A."/>
            <person name="Storesund J.E."/>
            <person name="Kallscheuer N."/>
            <person name="Luecker S."/>
            <person name="Lage O.M."/>
            <person name="Pohl T."/>
            <person name="Merkel B.J."/>
            <person name="Hornburger P."/>
            <person name="Mueller R.-W."/>
            <person name="Bruemmer F."/>
            <person name="Labrenz M."/>
            <person name="Spormann A.M."/>
            <person name="Op Den Camp H."/>
            <person name="Overmann J."/>
            <person name="Amann R."/>
            <person name="Jetten M.S.M."/>
            <person name="Mascher T."/>
            <person name="Medema M.H."/>
            <person name="Devos D.P."/>
            <person name="Kaster A.-K."/>
            <person name="Ovreas L."/>
            <person name="Rohde M."/>
            <person name="Galperin M.Y."/>
            <person name="Jogler C."/>
        </authorList>
    </citation>
    <scope>NUCLEOTIDE SEQUENCE [LARGE SCALE GENOMIC DNA]</scope>
    <source>
        <strain evidence="1 2">Mal64</strain>
    </source>
</reference>
<dbReference type="Proteomes" id="UP000315440">
    <property type="component" value="Unassembled WGS sequence"/>
</dbReference>
<gene>
    <name evidence="1" type="ORF">Mal64_24080</name>
</gene>
<name>A0A5C5ZP09_9BACT</name>
<evidence type="ECO:0000313" key="2">
    <source>
        <dbReference type="Proteomes" id="UP000315440"/>
    </source>
</evidence>
<dbReference type="GO" id="GO:0043107">
    <property type="term" value="P:type IV pilus-dependent motility"/>
    <property type="evidence" value="ECO:0007669"/>
    <property type="project" value="InterPro"/>
</dbReference>
<evidence type="ECO:0000313" key="1">
    <source>
        <dbReference type="EMBL" id="TWT88918.1"/>
    </source>
</evidence>